<proteinExistence type="inferred from homology"/>
<comment type="catalytic activity">
    <reaction evidence="6">
        <text>an N-acyl-D-mannosamine + ATP = an N-acyl-D-mannosamine 6-phosphate + ADP + H(+)</text>
        <dbReference type="Rhea" id="RHEA:23832"/>
        <dbReference type="ChEBI" id="CHEBI:15378"/>
        <dbReference type="ChEBI" id="CHEBI:16062"/>
        <dbReference type="ChEBI" id="CHEBI:30616"/>
        <dbReference type="ChEBI" id="CHEBI:57666"/>
        <dbReference type="ChEBI" id="CHEBI:456216"/>
        <dbReference type="EC" id="2.7.1.60"/>
    </reaction>
</comment>
<evidence type="ECO:0000313" key="12">
    <source>
        <dbReference type="EMBL" id="WIY24576.1"/>
    </source>
</evidence>
<dbReference type="InterPro" id="IPR011060">
    <property type="entry name" value="RibuloseP-bd_barrel"/>
</dbReference>
<keyword evidence="4 11" id="KW-0413">Isomerase</keyword>
<comment type="pathway">
    <text evidence="3 11">Amino-sugar metabolism; N-acetylneuraminate degradation; D-fructose 6-phosphate from N-acetylneuraminate: step 3/5.</text>
</comment>
<keyword evidence="5 11" id="KW-0119">Carbohydrate metabolism</keyword>
<dbReference type="InterPro" id="IPR007260">
    <property type="entry name" value="NanE"/>
</dbReference>
<comment type="similarity">
    <text evidence="9">In the N-terminal section; belongs to the NanE family.</text>
</comment>
<dbReference type="HAMAP" id="MF_01235">
    <property type="entry name" value="ManNAc6P_epimer"/>
    <property type="match status" value="1"/>
</dbReference>
<evidence type="ECO:0000256" key="5">
    <source>
        <dbReference type="ARBA" id="ARBA00023277"/>
    </source>
</evidence>
<comment type="pathway">
    <text evidence="8">Amino-sugar metabolism; N-acetylneuraminate degradation; D-fructose 6-phosphate from N-acetylneuraminate: step 2/5.</text>
</comment>
<dbReference type="KEGG" id="ppso:QPJ95_18945"/>
<protein>
    <recommendedName>
        <fullName evidence="11">Putative N-acetylmannosamine-6-phosphate 2-epimerase</fullName>
        <ecNumber evidence="11">5.1.3.9</ecNumber>
    </recommendedName>
    <alternativeName>
        <fullName evidence="11">ManNAc-6-P epimerase</fullName>
    </alternativeName>
</protein>
<evidence type="ECO:0000313" key="13">
    <source>
        <dbReference type="Proteomes" id="UP001238334"/>
    </source>
</evidence>
<evidence type="ECO:0000256" key="2">
    <source>
        <dbReference type="ARBA" id="ARBA00002147"/>
    </source>
</evidence>
<dbReference type="AlphaFoldDB" id="A0A9Y2KYX7"/>
<dbReference type="GO" id="GO:0047465">
    <property type="term" value="F:N-acylglucosamine-6-phosphate 2-epimerase activity"/>
    <property type="evidence" value="ECO:0007669"/>
    <property type="project" value="UniProtKB-EC"/>
</dbReference>
<dbReference type="EMBL" id="CP127247">
    <property type="protein sequence ID" value="WIY24576.1"/>
    <property type="molecule type" value="Genomic_DNA"/>
</dbReference>
<gene>
    <name evidence="11" type="primary">nanE</name>
    <name evidence="12" type="ORF">QPJ95_18945</name>
</gene>
<evidence type="ECO:0000256" key="9">
    <source>
        <dbReference type="ARBA" id="ARBA00061354"/>
    </source>
</evidence>
<dbReference type="PANTHER" id="PTHR36204:SF1">
    <property type="entry name" value="N-ACETYLMANNOSAMINE-6-PHOSPHATE 2-EPIMERASE-RELATED"/>
    <property type="match status" value="1"/>
</dbReference>
<sequence length="222" mass="22922">MLKFLENQLIVSCQPCTGGPMDRPSIVAALACAAVEGGATAVRVEGIRNVEAVRAACDAPIIGIVKVDLADSPVRITPFTQNIRDLTAAGSDIIALDVTDRPRPERLEDLFQAIKFCGVLSMADCSCLADGEGALRFGADILATTMAGYTTPHTAPEPDLELVVKLAALGRFVIAEGRYNTPALAAAALAAGANAVVVGSAITRTEVVTGWFASAVKAGAKL</sequence>
<dbReference type="GO" id="GO:0009384">
    <property type="term" value="F:N-acylmannosamine kinase activity"/>
    <property type="evidence" value="ECO:0007669"/>
    <property type="project" value="UniProtKB-EC"/>
</dbReference>
<dbReference type="Gene3D" id="3.20.20.70">
    <property type="entry name" value="Aldolase class I"/>
    <property type="match status" value="1"/>
</dbReference>
<evidence type="ECO:0000256" key="4">
    <source>
        <dbReference type="ARBA" id="ARBA00023235"/>
    </source>
</evidence>
<evidence type="ECO:0000256" key="10">
    <source>
        <dbReference type="ARBA" id="ARBA00061385"/>
    </source>
</evidence>
<keyword evidence="13" id="KW-1185">Reference proteome</keyword>
<evidence type="ECO:0000256" key="3">
    <source>
        <dbReference type="ARBA" id="ARBA00005081"/>
    </source>
</evidence>
<dbReference type="RefSeq" id="WP_270919021.1">
    <property type="nucleotide sequence ID" value="NZ_CP127247.1"/>
</dbReference>
<evidence type="ECO:0000256" key="1">
    <source>
        <dbReference type="ARBA" id="ARBA00000056"/>
    </source>
</evidence>
<reference evidence="12 13" key="1">
    <citation type="submission" date="2023-06" db="EMBL/GenBank/DDBJ databases">
        <title>Parasedimentitalea psychrophila sp. nov., a psychrophilic bacterium isolated from deep-sea sediment.</title>
        <authorList>
            <person name="Li A."/>
        </authorList>
    </citation>
    <scope>NUCLEOTIDE SEQUENCE [LARGE SCALE GENOMIC DNA]</scope>
    <source>
        <strain evidence="12 13">QS115</strain>
    </source>
</reference>
<evidence type="ECO:0000256" key="8">
    <source>
        <dbReference type="ARBA" id="ARBA00060606"/>
    </source>
</evidence>
<comment type="function">
    <text evidence="2 11">Converts N-acetylmannosamine-6-phosphate (ManNAc-6-P) to N-acetylglucosamine-6-phosphate (GlcNAc-6-P).</text>
</comment>
<name>A0A9Y2KYX7_9RHOB</name>
<dbReference type="PANTHER" id="PTHR36204">
    <property type="entry name" value="N-ACETYLMANNOSAMINE-6-PHOSPHATE 2-EPIMERASE-RELATED"/>
    <property type="match status" value="1"/>
</dbReference>
<comment type="similarity">
    <text evidence="11">Belongs to the NanE family.</text>
</comment>
<dbReference type="Pfam" id="PF04131">
    <property type="entry name" value="NanE"/>
    <property type="match status" value="1"/>
</dbReference>
<organism evidence="12 13">
    <name type="scientific">Parasedimentitalea psychrophila</name>
    <dbReference type="NCBI Taxonomy" id="2997337"/>
    <lineage>
        <taxon>Bacteria</taxon>
        <taxon>Pseudomonadati</taxon>
        <taxon>Pseudomonadota</taxon>
        <taxon>Alphaproteobacteria</taxon>
        <taxon>Rhodobacterales</taxon>
        <taxon>Paracoccaceae</taxon>
        <taxon>Parasedimentitalea</taxon>
    </lineage>
</organism>
<dbReference type="GO" id="GO:0019262">
    <property type="term" value="P:N-acetylneuraminate catabolic process"/>
    <property type="evidence" value="ECO:0007669"/>
    <property type="project" value="UniProtKB-UniRule"/>
</dbReference>
<dbReference type="SUPFAM" id="SSF51366">
    <property type="entry name" value="Ribulose-phoshate binding barrel"/>
    <property type="match status" value="1"/>
</dbReference>
<comment type="function">
    <text evidence="7">Catalyzes the phosphorylation of N-acetylmannosamine (ManNAc) to ManNAc-6-P.</text>
</comment>
<accession>A0A9Y2KYX7</accession>
<comment type="similarity">
    <text evidence="10">In the C-terminal section; belongs to the ROK (NagC/XylR) family. NanK subfamily.</text>
</comment>
<evidence type="ECO:0000256" key="7">
    <source>
        <dbReference type="ARBA" id="ARBA00053450"/>
    </source>
</evidence>
<evidence type="ECO:0000256" key="11">
    <source>
        <dbReference type="HAMAP-Rule" id="MF_01235"/>
    </source>
</evidence>
<comment type="catalytic activity">
    <reaction evidence="1 11">
        <text>an N-acyl-D-glucosamine 6-phosphate = an N-acyl-D-mannosamine 6-phosphate</text>
        <dbReference type="Rhea" id="RHEA:23932"/>
        <dbReference type="ChEBI" id="CHEBI:57599"/>
        <dbReference type="ChEBI" id="CHEBI:57666"/>
        <dbReference type="EC" id="5.1.3.9"/>
    </reaction>
</comment>
<dbReference type="NCBIfam" id="NF002231">
    <property type="entry name" value="PRK01130.1"/>
    <property type="match status" value="1"/>
</dbReference>
<dbReference type="Proteomes" id="UP001238334">
    <property type="component" value="Chromosome"/>
</dbReference>
<evidence type="ECO:0000256" key="6">
    <source>
        <dbReference type="ARBA" id="ARBA00050815"/>
    </source>
</evidence>
<dbReference type="GO" id="GO:0005829">
    <property type="term" value="C:cytosol"/>
    <property type="evidence" value="ECO:0007669"/>
    <property type="project" value="TreeGrafter"/>
</dbReference>
<dbReference type="GO" id="GO:0006053">
    <property type="term" value="P:N-acetylmannosamine catabolic process"/>
    <property type="evidence" value="ECO:0007669"/>
    <property type="project" value="TreeGrafter"/>
</dbReference>
<dbReference type="InterPro" id="IPR013785">
    <property type="entry name" value="Aldolase_TIM"/>
</dbReference>
<dbReference type="FunFam" id="3.20.20.70:FF:000035">
    <property type="entry name" value="Putative N-acetylmannosamine-6-phosphate 2-epimerase"/>
    <property type="match status" value="1"/>
</dbReference>
<dbReference type="EC" id="5.1.3.9" evidence="11"/>